<feature type="compositionally biased region" description="Polar residues" evidence="1">
    <location>
        <begin position="1"/>
        <end position="11"/>
    </location>
</feature>
<dbReference type="RefSeq" id="WP_285976636.1">
    <property type="nucleotide sequence ID" value="NZ_CP127221.1"/>
</dbReference>
<dbReference type="InterPro" id="IPR006158">
    <property type="entry name" value="Cobalamin-bd"/>
</dbReference>
<gene>
    <name evidence="3" type="ORF">QQX03_04280</name>
</gene>
<evidence type="ECO:0000259" key="2">
    <source>
        <dbReference type="PROSITE" id="PS51332"/>
    </source>
</evidence>
<dbReference type="EMBL" id="CP127221">
    <property type="protein sequence ID" value="WIW96330.1"/>
    <property type="molecule type" value="Genomic_DNA"/>
</dbReference>
<dbReference type="GO" id="GO:0031419">
    <property type="term" value="F:cobalamin binding"/>
    <property type="evidence" value="ECO:0007669"/>
    <property type="project" value="InterPro"/>
</dbReference>
<dbReference type="Pfam" id="PF02310">
    <property type="entry name" value="B12-binding"/>
    <property type="match status" value="1"/>
</dbReference>
<accession>A0A9Y2B919</accession>
<sequence length="285" mass="31015">MENDLSDNSPANDPRPANGSNSDPDQIRSINGLIQSEIIPRLLVVHSAGSKRSEFFEGRRAKQAEIKRFAPLALEREADDLHSEVDKLRQAGVSTESILVDVLPESARLLGKLWEEDQCDFVDVTLGLWTLRGVLRECAMTISKQFDSLDAHHSALFSPFPDERHNFGSLVVEEIFANAGWQTEVLLEPQRHELIHILAERPFDLVGLTVSCDCLTASISDLITAIRSVSKNSNVRVIIGGPLINADPSLALRAGADGTAEDARSALALAERIVAGSLPVTSPVP</sequence>
<reference evidence="3 4" key="1">
    <citation type="submission" date="2023-06" db="EMBL/GenBank/DDBJ databases">
        <title>Altererythrobacter rubellus NBRC 112769 genome.</title>
        <authorList>
            <person name="Zhang K."/>
        </authorList>
    </citation>
    <scope>NUCLEOTIDE SEQUENCE [LARGE SCALE GENOMIC DNA]</scope>
    <source>
        <strain evidence="3 4">NBRC 112769</strain>
    </source>
</reference>
<dbReference type="Gene3D" id="3.40.50.280">
    <property type="entry name" value="Cobalamin-binding domain"/>
    <property type="match status" value="1"/>
</dbReference>
<evidence type="ECO:0000313" key="4">
    <source>
        <dbReference type="Proteomes" id="UP001231445"/>
    </source>
</evidence>
<protein>
    <submittedName>
        <fullName evidence="3">Cobalamin B12-binding domain-containing protein</fullName>
    </submittedName>
</protein>
<keyword evidence="4" id="KW-1185">Reference proteome</keyword>
<evidence type="ECO:0000256" key="1">
    <source>
        <dbReference type="SAM" id="MobiDB-lite"/>
    </source>
</evidence>
<dbReference type="PROSITE" id="PS51332">
    <property type="entry name" value="B12_BINDING"/>
    <property type="match status" value="1"/>
</dbReference>
<dbReference type="KEGG" id="arue:QQX03_04280"/>
<dbReference type="SUPFAM" id="SSF52242">
    <property type="entry name" value="Cobalamin (vitamin B12)-binding domain"/>
    <property type="match status" value="1"/>
</dbReference>
<feature type="domain" description="B12-binding" evidence="2">
    <location>
        <begin position="152"/>
        <end position="284"/>
    </location>
</feature>
<dbReference type="AlphaFoldDB" id="A0A9Y2B919"/>
<organism evidence="3 4">
    <name type="scientific">Altererythrobacter rubellus</name>
    <dbReference type="NCBI Taxonomy" id="2173831"/>
    <lineage>
        <taxon>Bacteria</taxon>
        <taxon>Pseudomonadati</taxon>
        <taxon>Pseudomonadota</taxon>
        <taxon>Alphaproteobacteria</taxon>
        <taxon>Sphingomonadales</taxon>
        <taxon>Erythrobacteraceae</taxon>
        <taxon>Altererythrobacter</taxon>
    </lineage>
</organism>
<proteinExistence type="predicted"/>
<feature type="region of interest" description="Disordered" evidence="1">
    <location>
        <begin position="1"/>
        <end position="27"/>
    </location>
</feature>
<dbReference type="GO" id="GO:0046872">
    <property type="term" value="F:metal ion binding"/>
    <property type="evidence" value="ECO:0007669"/>
    <property type="project" value="InterPro"/>
</dbReference>
<dbReference type="Proteomes" id="UP001231445">
    <property type="component" value="Chromosome"/>
</dbReference>
<feature type="compositionally biased region" description="Polar residues" evidence="1">
    <location>
        <begin position="18"/>
        <end position="27"/>
    </location>
</feature>
<name>A0A9Y2B919_9SPHN</name>
<evidence type="ECO:0000313" key="3">
    <source>
        <dbReference type="EMBL" id="WIW96330.1"/>
    </source>
</evidence>
<dbReference type="InterPro" id="IPR036724">
    <property type="entry name" value="Cobalamin-bd_sf"/>
</dbReference>
<dbReference type="CDD" id="cd02065">
    <property type="entry name" value="B12-binding_like"/>
    <property type="match status" value="1"/>
</dbReference>